<dbReference type="SMART" id="SM00918">
    <property type="entry name" value="Lig_chan-Glu_bd"/>
    <property type="match status" value="1"/>
</dbReference>
<evidence type="ECO:0000313" key="17">
    <source>
        <dbReference type="Ensembl" id="ENSOTSP00005097879.2"/>
    </source>
</evidence>
<dbReference type="SUPFAM" id="SSF53822">
    <property type="entry name" value="Periplasmic binding protein-like I"/>
    <property type="match status" value="1"/>
</dbReference>
<dbReference type="SUPFAM" id="SSF53850">
    <property type="entry name" value="Periplasmic binding protein-like II"/>
    <property type="match status" value="1"/>
</dbReference>
<feature type="domain" description="Ionotropic glutamate receptor L-glutamate and glycine-binding" evidence="16">
    <location>
        <begin position="438"/>
        <end position="503"/>
    </location>
</feature>
<evidence type="ECO:0000256" key="3">
    <source>
        <dbReference type="ARBA" id="ARBA00022692"/>
    </source>
</evidence>
<dbReference type="Pfam" id="PF00060">
    <property type="entry name" value="Lig_chan"/>
    <property type="match status" value="1"/>
</dbReference>
<evidence type="ECO:0000256" key="10">
    <source>
        <dbReference type="ARBA" id="ARBA00023257"/>
    </source>
</evidence>
<evidence type="ECO:0000256" key="8">
    <source>
        <dbReference type="ARBA" id="ARBA00023170"/>
    </source>
</evidence>
<dbReference type="InterPro" id="IPR001828">
    <property type="entry name" value="ANF_lig-bd_rcpt"/>
</dbReference>
<dbReference type="Pfam" id="PF10613">
    <property type="entry name" value="Lig_chan-Glu_bd"/>
    <property type="match status" value="1"/>
</dbReference>
<evidence type="ECO:0000256" key="11">
    <source>
        <dbReference type="ARBA" id="ARBA00023286"/>
    </source>
</evidence>
<comment type="subcellular location">
    <subcellularLocation>
        <location evidence="1">Membrane</location>
        <topology evidence="1">Multi-pass membrane protein</topology>
    </subcellularLocation>
    <subcellularLocation>
        <location evidence="13">Postsynaptic cell membrane</location>
    </subcellularLocation>
</comment>
<keyword evidence="3 14" id="KW-0812">Transmembrane</keyword>
<gene>
    <name evidence="17" type="primary">LOC112256336</name>
</gene>
<keyword evidence="18" id="KW-1185">Reference proteome</keyword>
<feature type="domain" description="Ionotropic glutamate receptor C-terminal" evidence="15">
    <location>
        <begin position="428"/>
        <end position="777"/>
    </location>
</feature>
<dbReference type="InterPro" id="IPR028082">
    <property type="entry name" value="Peripla_BP_I"/>
</dbReference>
<dbReference type="AlphaFoldDB" id="A0A8C8JP73"/>
<accession>A0A8C8JP73</accession>
<evidence type="ECO:0000256" key="9">
    <source>
        <dbReference type="ARBA" id="ARBA00023180"/>
    </source>
</evidence>
<dbReference type="FunFam" id="1.10.287.70:FF:000099">
    <property type="entry name" value="glutamate receptor 2 isoform X1"/>
    <property type="match status" value="1"/>
</dbReference>
<dbReference type="SUPFAM" id="SSF81324">
    <property type="entry name" value="Voltage-gated potassium channels"/>
    <property type="match status" value="1"/>
</dbReference>
<dbReference type="FunFam" id="3.40.190.10:FF:000003">
    <property type="entry name" value="Glutamate receptor, ionotropic, AMPA 2"/>
    <property type="match status" value="1"/>
</dbReference>
<dbReference type="GO" id="GO:0015276">
    <property type="term" value="F:ligand-gated monoatomic ion channel activity"/>
    <property type="evidence" value="ECO:0007669"/>
    <property type="project" value="InterPro"/>
</dbReference>
<dbReference type="FunFam" id="3.40.190.10:FF:000666">
    <property type="entry name" value="Glutamate receptor, ionotropic, AMPA 2a"/>
    <property type="match status" value="1"/>
</dbReference>
<dbReference type="Gene3D" id="3.40.190.10">
    <property type="entry name" value="Periplasmic binding protein-like II"/>
    <property type="match status" value="2"/>
</dbReference>
<keyword evidence="8" id="KW-0675">Receptor</keyword>
<keyword evidence="10" id="KW-0628">Postsynaptic cell membrane</keyword>
<keyword evidence="12" id="KW-0407">Ion channel</keyword>
<feature type="transmembrane region" description="Helical" evidence="14">
    <location>
        <begin position="612"/>
        <end position="634"/>
    </location>
</feature>
<evidence type="ECO:0000313" key="18">
    <source>
        <dbReference type="Proteomes" id="UP000694402"/>
    </source>
</evidence>
<dbReference type="Gene3D" id="3.40.50.2300">
    <property type="match status" value="2"/>
</dbReference>
<feature type="transmembrane region" description="Helical" evidence="14">
    <location>
        <begin position="530"/>
        <end position="552"/>
    </location>
</feature>
<keyword evidence="5" id="KW-0770">Synapse</keyword>
<evidence type="ECO:0000256" key="7">
    <source>
        <dbReference type="ARBA" id="ARBA00023136"/>
    </source>
</evidence>
<dbReference type="PANTHER" id="PTHR18966">
    <property type="entry name" value="IONOTROPIC GLUTAMATE RECEPTOR"/>
    <property type="match status" value="1"/>
</dbReference>
<evidence type="ECO:0000256" key="13">
    <source>
        <dbReference type="ARBA" id="ARBA00034100"/>
    </source>
</evidence>
<dbReference type="Ensembl" id="ENSOTST00005105941.2">
    <property type="protein sequence ID" value="ENSOTSP00005097879.2"/>
    <property type="gene ID" value="ENSOTSG00005044922.2"/>
</dbReference>
<evidence type="ECO:0000256" key="5">
    <source>
        <dbReference type="ARBA" id="ARBA00023018"/>
    </source>
</evidence>
<reference evidence="17" key="1">
    <citation type="submission" date="2025-08" db="UniProtKB">
        <authorList>
            <consortium name="Ensembl"/>
        </authorList>
    </citation>
    <scope>IDENTIFICATION</scope>
</reference>
<evidence type="ECO:0000256" key="14">
    <source>
        <dbReference type="SAM" id="Phobius"/>
    </source>
</evidence>
<name>A0A8C8JP73_ONCTS</name>
<dbReference type="Proteomes" id="UP000694402">
    <property type="component" value="Unassembled WGS sequence"/>
</dbReference>
<evidence type="ECO:0000256" key="6">
    <source>
        <dbReference type="ARBA" id="ARBA00023065"/>
    </source>
</evidence>
<evidence type="ECO:0000256" key="4">
    <source>
        <dbReference type="ARBA" id="ARBA00022989"/>
    </source>
</evidence>
<dbReference type="FunFam" id="3.40.50.2300:FF:000004">
    <property type="entry name" value="Glutamate receptor, ionotropic, AMPA 2"/>
    <property type="match status" value="1"/>
</dbReference>
<keyword evidence="2" id="KW-0813">Transport</keyword>
<proteinExistence type="predicted"/>
<evidence type="ECO:0000259" key="16">
    <source>
        <dbReference type="SMART" id="SM00918"/>
    </source>
</evidence>
<sequence length="888" mass="99627">MNISILGRMWALFFMEMPKFMNLSVFVLPVLWGLVLGGSQSVQIGGLFPRGADQEYSAFRIGMGLFGTPEFRLTPHIDNLEVANSFAVTNCFCSQFSRGVYAIFGFYDKKSVNTITSFCGTLHVSFITPSFPLDGTHQFIIQMRPDIKGPLLSLIEYYKWDKFAYLYDSDRGLTTLQVVLDTAAERKWQVTAINVGNLKDERKDEAYRSLFQDLENKKERRVILDCEQDKVKDIMEQVITIGRHVKGYHYIIANLGFVDGDLSKIQYGGANVSGFQIVDFDDPLVSKFDQIWEALEEKEYPGADSKIRYTSALTYDAVQVMTEAFRYLHKQRIDIARKGNNGDCLANPAVPWAQGVEIERALKQVRVDGLTGNIQFDQHGKRVNYSVNIMELKNNGPVKIGYWNEVDKMAVTKSDVFPNDTTGMENKTVIVTTILEAPYVMLKKNADLFLDNERYEGYCVDLAAEIAKHCGFKYQLKIVGDGKYGARDAETKIWNGMVGELVYGFPLNTTNAHPKADISKPGVFSFLDPLAYEIWMCIVFAYIGVSVVLFLVSRFSPYEWHTEEYEDGQIQTNESTNEFGIFNSLWFSLGAFMRQGCDISPRSLSGRIVGGVWWFFTLIIISSYTANLAAFLTVERMVSPIESAEDLAKQTEIAYGTLDSGSTKEFFRRSKIALFDKMWTYMRSAEPSVFVKTTAEGVLRVRKSKGKYAYLLESTMNEYIEQRKPCDTMKVGGNLDSKGYGIATPKGSSLRNAVNLAVLKLNEQGLLDKLKNKWWYDKGECGSGGGDSKEKTSALSLSNVAGVFYILVGGLGLAMLVALIEFCYKSRAEAKRMKVTFTDAMRSKARLSVTGSTGENGRVMTPEFPKAVHAVPYVRPGMGMNVSLTDLS</sequence>
<dbReference type="GeneTree" id="ENSGT00940000156950"/>
<dbReference type="InterPro" id="IPR001320">
    <property type="entry name" value="Iontro_rcpt_C"/>
</dbReference>
<evidence type="ECO:0000256" key="1">
    <source>
        <dbReference type="ARBA" id="ARBA00004141"/>
    </source>
</evidence>
<organism evidence="17 18">
    <name type="scientific">Oncorhynchus tshawytscha</name>
    <name type="common">Chinook salmon</name>
    <name type="synonym">Salmo tshawytscha</name>
    <dbReference type="NCBI Taxonomy" id="74940"/>
    <lineage>
        <taxon>Eukaryota</taxon>
        <taxon>Metazoa</taxon>
        <taxon>Chordata</taxon>
        <taxon>Craniata</taxon>
        <taxon>Vertebrata</taxon>
        <taxon>Euteleostomi</taxon>
        <taxon>Actinopterygii</taxon>
        <taxon>Neopterygii</taxon>
        <taxon>Teleostei</taxon>
        <taxon>Protacanthopterygii</taxon>
        <taxon>Salmoniformes</taxon>
        <taxon>Salmonidae</taxon>
        <taxon>Salmoninae</taxon>
        <taxon>Oncorhynchus</taxon>
    </lineage>
</organism>
<keyword evidence="4 14" id="KW-1133">Transmembrane helix</keyword>
<keyword evidence="7 14" id="KW-0472">Membrane</keyword>
<dbReference type="SMART" id="SM00079">
    <property type="entry name" value="PBPe"/>
    <property type="match status" value="1"/>
</dbReference>
<keyword evidence="6" id="KW-0406">Ion transport</keyword>
<feature type="transmembrane region" description="Helical" evidence="14">
    <location>
        <begin position="802"/>
        <end position="824"/>
    </location>
</feature>
<dbReference type="InterPro" id="IPR015683">
    <property type="entry name" value="Ionotropic_Glu_rcpt"/>
</dbReference>
<dbReference type="Pfam" id="PF01094">
    <property type="entry name" value="ANF_receptor"/>
    <property type="match status" value="1"/>
</dbReference>
<dbReference type="GO" id="GO:0045211">
    <property type="term" value="C:postsynaptic membrane"/>
    <property type="evidence" value="ECO:0007669"/>
    <property type="project" value="UniProtKB-SubCell"/>
</dbReference>
<keyword evidence="11" id="KW-1071">Ligand-gated ion channel</keyword>
<dbReference type="InterPro" id="IPR019594">
    <property type="entry name" value="Glu/Gly-bd"/>
</dbReference>
<evidence type="ECO:0000256" key="2">
    <source>
        <dbReference type="ARBA" id="ARBA00022448"/>
    </source>
</evidence>
<dbReference type="Gene3D" id="1.10.287.70">
    <property type="match status" value="2"/>
</dbReference>
<evidence type="ECO:0000259" key="15">
    <source>
        <dbReference type="SMART" id="SM00079"/>
    </source>
</evidence>
<keyword evidence="9" id="KW-0325">Glycoprotein</keyword>
<evidence type="ECO:0000256" key="12">
    <source>
        <dbReference type="ARBA" id="ARBA00023303"/>
    </source>
</evidence>
<dbReference type="FunFam" id="1.10.287.70:FF:000067">
    <property type="entry name" value="glutamate receptor 2 isoform X1"/>
    <property type="match status" value="1"/>
</dbReference>
<reference evidence="17" key="2">
    <citation type="submission" date="2025-09" db="UniProtKB">
        <authorList>
            <consortium name="Ensembl"/>
        </authorList>
    </citation>
    <scope>IDENTIFICATION</scope>
</reference>
<protein>
    <recommendedName>
        <fullName evidence="19">Glutamate receptor</fullName>
    </recommendedName>
</protein>
<evidence type="ECO:0008006" key="19">
    <source>
        <dbReference type="Google" id="ProtNLM"/>
    </source>
</evidence>